<feature type="signal peptide" evidence="2">
    <location>
        <begin position="1"/>
        <end position="32"/>
    </location>
</feature>
<dbReference type="PANTHER" id="PTHR11575">
    <property type="entry name" value="5'-NUCLEOTIDASE-RELATED"/>
    <property type="match status" value="1"/>
</dbReference>
<evidence type="ECO:0000256" key="1">
    <source>
        <dbReference type="ARBA" id="ARBA00022729"/>
    </source>
</evidence>
<feature type="domain" description="5'-Nucleotidase C-terminal" evidence="4">
    <location>
        <begin position="387"/>
        <end position="529"/>
    </location>
</feature>
<keyword evidence="1 2" id="KW-0732">Signal</keyword>
<dbReference type="InterPro" id="IPR036907">
    <property type="entry name" value="5'-Nucleotdase_C_sf"/>
</dbReference>
<evidence type="ECO:0000259" key="3">
    <source>
        <dbReference type="Pfam" id="PF00149"/>
    </source>
</evidence>
<dbReference type="Gene3D" id="3.60.21.10">
    <property type="match status" value="1"/>
</dbReference>
<dbReference type="GO" id="GO:0030288">
    <property type="term" value="C:outer membrane-bounded periplasmic space"/>
    <property type="evidence" value="ECO:0007669"/>
    <property type="project" value="TreeGrafter"/>
</dbReference>
<reference evidence="5 6" key="1">
    <citation type="submission" date="2016-10" db="EMBL/GenBank/DDBJ databases">
        <authorList>
            <person name="de Groot N.N."/>
        </authorList>
    </citation>
    <scope>NUCLEOTIDE SEQUENCE [LARGE SCALE GENOMIC DNA]</scope>
    <source>
        <strain evidence="5 6">DSM 21741</strain>
    </source>
</reference>
<dbReference type="Gene3D" id="3.90.780.10">
    <property type="entry name" value="5'-Nucleotidase, C-terminal domain"/>
    <property type="match status" value="1"/>
</dbReference>
<feature type="chain" id="PRO_5009029252" evidence="2">
    <location>
        <begin position="33"/>
        <end position="566"/>
    </location>
</feature>
<sequence>MSSPSRVARRLGALSMAAAVALSITVPVAADAAPRRPGAKPKTVAVRVMSFNDLHGNLANPTGSSARVQIGGGKTLENNGGAAYLARHVEMLRYGHPNSVLLSTGDSIGASPLASALFHDEPTVEVLNAMGVKASVVGNHEFDEGLAELRRIEHGGCHPTDGCDFRTSYEGTDFPFLGANITFESGKRAFQPFSIQKQGGVKIGVIGVTLRDLPDVVTPAAVAGLRFTDEVAAINRTSKLLQSMGVKAQVVLMHQGDETSGTGSPNSCDLGEEQLARQIASRSTARVDAFFAGHTHQAENCTVTDPAGHPRPLIQGLSFGRLISVVDLAVSTRTQDVVRSRTRATNVVVTRDVRPDAEVQAIVDRAVDQAAPLANRQIGSTTGALLRGSAPEQPLGDVIADAQLAATTGNGAQVAITNPGGIRADLDAGPVTYGEAFSVQPFANILQTITLTGAQLDAVLEQQQKTAAVQPTWLQVSSTLGYTWTTSAAPGSKVSKITVAGQPVDPAASYRVTVNNFLAAGGDGFDVFAQGTGLTGGPIDLDAFVAYLSAHPALVAPAADRITVVP</sequence>
<dbReference type="SUPFAM" id="SSF55816">
    <property type="entry name" value="5'-nucleotidase (syn. UDP-sugar hydrolase), C-terminal domain"/>
    <property type="match status" value="1"/>
</dbReference>
<accession>A0A1H1URK2</accession>
<dbReference type="RefSeq" id="WP_231929993.1">
    <property type="nucleotide sequence ID" value="NZ_LT629749.1"/>
</dbReference>
<evidence type="ECO:0000256" key="2">
    <source>
        <dbReference type="RuleBase" id="RU362119"/>
    </source>
</evidence>
<evidence type="ECO:0000313" key="5">
    <source>
        <dbReference type="EMBL" id="SDS74900.1"/>
    </source>
</evidence>
<protein>
    <submittedName>
        <fullName evidence="5">5'-nucleotidase</fullName>
    </submittedName>
</protein>
<organism evidence="5 6">
    <name type="scientific">Friedmanniella luteola</name>
    <dbReference type="NCBI Taxonomy" id="546871"/>
    <lineage>
        <taxon>Bacteria</taxon>
        <taxon>Bacillati</taxon>
        <taxon>Actinomycetota</taxon>
        <taxon>Actinomycetes</taxon>
        <taxon>Propionibacteriales</taxon>
        <taxon>Nocardioidaceae</taxon>
        <taxon>Friedmanniella</taxon>
    </lineage>
</organism>
<dbReference type="InterPro" id="IPR004843">
    <property type="entry name" value="Calcineurin-like_PHP"/>
</dbReference>
<dbReference type="Pfam" id="PF00149">
    <property type="entry name" value="Metallophos"/>
    <property type="match status" value="1"/>
</dbReference>
<dbReference type="SUPFAM" id="SSF56300">
    <property type="entry name" value="Metallo-dependent phosphatases"/>
    <property type="match status" value="1"/>
</dbReference>
<dbReference type="GO" id="GO:0009166">
    <property type="term" value="P:nucleotide catabolic process"/>
    <property type="evidence" value="ECO:0007669"/>
    <property type="project" value="InterPro"/>
</dbReference>
<dbReference type="GO" id="GO:0000166">
    <property type="term" value="F:nucleotide binding"/>
    <property type="evidence" value="ECO:0007669"/>
    <property type="project" value="UniProtKB-KW"/>
</dbReference>
<dbReference type="PANTHER" id="PTHR11575:SF24">
    <property type="entry name" value="5'-NUCLEOTIDASE"/>
    <property type="match status" value="1"/>
</dbReference>
<keyword evidence="6" id="KW-1185">Reference proteome</keyword>
<dbReference type="PRINTS" id="PR01607">
    <property type="entry name" value="APYRASEFAMLY"/>
</dbReference>
<proteinExistence type="inferred from homology"/>
<dbReference type="STRING" id="546871.SAMN04488543_2310"/>
<keyword evidence="2" id="KW-0547">Nucleotide-binding</keyword>
<gene>
    <name evidence="5" type="ORF">SAMN04488543_2310</name>
</gene>
<name>A0A1H1URK2_9ACTN</name>
<dbReference type="Pfam" id="PF02872">
    <property type="entry name" value="5_nucleotid_C"/>
    <property type="match status" value="1"/>
</dbReference>
<dbReference type="InterPro" id="IPR029052">
    <property type="entry name" value="Metallo-depent_PP-like"/>
</dbReference>
<dbReference type="GO" id="GO:0008768">
    <property type="term" value="F:UDP-sugar diphosphatase activity"/>
    <property type="evidence" value="ECO:0007669"/>
    <property type="project" value="TreeGrafter"/>
</dbReference>
<dbReference type="EMBL" id="LT629749">
    <property type="protein sequence ID" value="SDS74900.1"/>
    <property type="molecule type" value="Genomic_DNA"/>
</dbReference>
<dbReference type="Proteomes" id="UP000199092">
    <property type="component" value="Chromosome I"/>
</dbReference>
<dbReference type="InterPro" id="IPR008334">
    <property type="entry name" value="5'-Nucleotdase_C"/>
</dbReference>
<dbReference type="InterPro" id="IPR006179">
    <property type="entry name" value="5_nucleotidase/apyrase"/>
</dbReference>
<dbReference type="AlphaFoldDB" id="A0A1H1URK2"/>
<evidence type="ECO:0000259" key="4">
    <source>
        <dbReference type="Pfam" id="PF02872"/>
    </source>
</evidence>
<keyword evidence="2" id="KW-0378">Hydrolase</keyword>
<comment type="similarity">
    <text evidence="2">Belongs to the 5'-nucleotidase family.</text>
</comment>
<feature type="domain" description="Calcineurin-like phosphoesterase" evidence="3">
    <location>
        <begin position="47"/>
        <end position="297"/>
    </location>
</feature>
<evidence type="ECO:0000313" key="6">
    <source>
        <dbReference type="Proteomes" id="UP000199092"/>
    </source>
</evidence>
<dbReference type="GO" id="GO:0008253">
    <property type="term" value="F:5'-nucleotidase activity"/>
    <property type="evidence" value="ECO:0007669"/>
    <property type="project" value="TreeGrafter"/>
</dbReference>